<reference evidence="2 3" key="1">
    <citation type="submission" date="2024-02" db="EMBL/GenBank/DDBJ databases">
        <title>Lysinimicrobium sediminis NBRC 112286.</title>
        <authorList>
            <person name="Ichikawa N."/>
            <person name="Katano-Makiyama Y."/>
            <person name="Hidaka K."/>
        </authorList>
    </citation>
    <scope>NUCLEOTIDE SEQUENCE [LARGE SCALE GENOMIC DNA]</scope>
    <source>
        <strain evidence="2 3">NBRC 112286</strain>
    </source>
</reference>
<keyword evidence="3" id="KW-1185">Reference proteome</keyword>
<dbReference type="Proteomes" id="UP001426770">
    <property type="component" value="Unassembled WGS sequence"/>
</dbReference>
<proteinExistence type="predicted"/>
<feature type="transmembrane region" description="Helical" evidence="1">
    <location>
        <begin position="97"/>
        <end position="118"/>
    </location>
</feature>
<dbReference type="InterPro" id="IPR025495">
    <property type="entry name" value="DUF4386"/>
</dbReference>
<protein>
    <recommendedName>
        <fullName evidence="4">DUF4386 domain-containing protein</fullName>
    </recommendedName>
</protein>
<evidence type="ECO:0000313" key="2">
    <source>
        <dbReference type="EMBL" id="GAA5519787.1"/>
    </source>
</evidence>
<feature type="transmembrane region" description="Helical" evidence="1">
    <location>
        <begin position="42"/>
        <end position="66"/>
    </location>
</feature>
<evidence type="ECO:0000256" key="1">
    <source>
        <dbReference type="SAM" id="Phobius"/>
    </source>
</evidence>
<evidence type="ECO:0008006" key="4">
    <source>
        <dbReference type="Google" id="ProtNLM"/>
    </source>
</evidence>
<keyword evidence="1" id="KW-1133">Transmembrane helix</keyword>
<accession>A0ABP9WIZ7</accession>
<keyword evidence="1" id="KW-0812">Transmembrane</keyword>
<dbReference type="RefSeq" id="WP_425558033.1">
    <property type="nucleotide sequence ID" value="NZ_AP027736.1"/>
</dbReference>
<evidence type="ECO:0000313" key="3">
    <source>
        <dbReference type="Proteomes" id="UP001426770"/>
    </source>
</evidence>
<gene>
    <name evidence="2" type="ORF">Lsed01_02244</name>
</gene>
<dbReference type="Pfam" id="PF14329">
    <property type="entry name" value="DUF4386"/>
    <property type="match status" value="1"/>
</dbReference>
<sequence length="210" mass="21118">MSTLRTARLTGLAYLALELAVVIAQALAAIGFLGLWRRDAPVAGAAIAGFGLMNAAAIMGSAAALATATAVSADPTLAPAGDAAATAQLLFEVSDHAWGVGAVFFGLWLIPMGVAGLASRRLPRLLGWLLVAGGLGYVASALVGYGWADAPVALVDGLSLVATVGELWMVGYLLTVGLRPPRDAVADIPADSARASSLPTPSVTHETSAS</sequence>
<feature type="transmembrane region" description="Helical" evidence="1">
    <location>
        <begin position="153"/>
        <end position="174"/>
    </location>
</feature>
<dbReference type="EMBL" id="BAABRR010000013">
    <property type="protein sequence ID" value="GAA5519787.1"/>
    <property type="molecule type" value="Genomic_DNA"/>
</dbReference>
<name>A0ABP9WIZ7_9MICO</name>
<organism evidence="2 3">
    <name type="scientific">Demequina sediminis</name>
    <dbReference type="NCBI Taxonomy" id="1930058"/>
    <lineage>
        <taxon>Bacteria</taxon>
        <taxon>Bacillati</taxon>
        <taxon>Actinomycetota</taxon>
        <taxon>Actinomycetes</taxon>
        <taxon>Micrococcales</taxon>
        <taxon>Demequinaceae</taxon>
        <taxon>Demequina</taxon>
    </lineage>
</organism>
<keyword evidence="1" id="KW-0472">Membrane</keyword>
<feature type="transmembrane region" description="Helical" evidence="1">
    <location>
        <begin position="125"/>
        <end position="147"/>
    </location>
</feature>
<feature type="transmembrane region" description="Helical" evidence="1">
    <location>
        <begin position="12"/>
        <end position="35"/>
    </location>
</feature>
<comment type="caution">
    <text evidence="2">The sequence shown here is derived from an EMBL/GenBank/DDBJ whole genome shotgun (WGS) entry which is preliminary data.</text>
</comment>